<reference evidence="4 5" key="1">
    <citation type="journal article" date="2015" name="Genome Biol. Evol.">
        <title>Phylogenomic analyses indicate that early fungi evolved digesting cell walls of algal ancestors of land plants.</title>
        <authorList>
            <person name="Chang Y."/>
            <person name="Wang S."/>
            <person name="Sekimoto S."/>
            <person name="Aerts A.L."/>
            <person name="Choi C."/>
            <person name="Clum A."/>
            <person name="LaButti K.M."/>
            <person name="Lindquist E.A."/>
            <person name="Yee Ngan C."/>
            <person name="Ohm R.A."/>
            <person name="Salamov A.A."/>
            <person name="Grigoriev I.V."/>
            <person name="Spatafora J.W."/>
            <person name="Berbee M.L."/>
        </authorList>
    </citation>
    <scope>NUCLEOTIDE SEQUENCE [LARGE SCALE GENOMIC DNA]</scope>
    <source>
        <strain evidence="4 5">NRRL 28638</strain>
    </source>
</reference>
<keyword evidence="2" id="KW-0067">ATP-binding</keyword>
<accession>A0A137P4S1</accession>
<keyword evidence="1" id="KW-0547">Nucleotide-binding</keyword>
<dbReference type="OMA" id="YLGTEWV"/>
<organism evidence="4 5">
    <name type="scientific">Conidiobolus coronatus (strain ATCC 28846 / CBS 209.66 / NRRL 28638)</name>
    <name type="common">Delacroixia coronata</name>
    <dbReference type="NCBI Taxonomy" id="796925"/>
    <lineage>
        <taxon>Eukaryota</taxon>
        <taxon>Fungi</taxon>
        <taxon>Fungi incertae sedis</taxon>
        <taxon>Zoopagomycota</taxon>
        <taxon>Entomophthoromycotina</taxon>
        <taxon>Entomophthoromycetes</taxon>
        <taxon>Entomophthorales</taxon>
        <taxon>Ancylistaceae</taxon>
        <taxon>Conidiobolus</taxon>
    </lineage>
</organism>
<dbReference type="OrthoDB" id="6512918at2759"/>
<proteinExistence type="predicted"/>
<dbReference type="PANTHER" id="PTHR43158">
    <property type="entry name" value="SKFA PEPTIDE EXPORT ATP-BINDING PROTEIN SKFE"/>
    <property type="match status" value="1"/>
</dbReference>
<dbReference type="PANTHER" id="PTHR43158:SF2">
    <property type="entry name" value="SKFA PEPTIDE EXPORT ATP-BINDING PROTEIN SKFE"/>
    <property type="match status" value="1"/>
</dbReference>
<dbReference type="InterPro" id="IPR003593">
    <property type="entry name" value="AAA+_ATPase"/>
</dbReference>
<dbReference type="PROSITE" id="PS50893">
    <property type="entry name" value="ABC_TRANSPORTER_2"/>
    <property type="match status" value="1"/>
</dbReference>
<evidence type="ECO:0000259" key="3">
    <source>
        <dbReference type="PROSITE" id="PS50893"/>
    </source>
</evidence>
<dbReference type="InterPro" id="IPR003439">
    <property type="entry name" value="ABC_transporter-like_ATP-bd"/>
</dbReference>
<dbReference type="Pfam" id="PF00005">
    <property type="entry name" value="ABC_tran"/>
    <property type="match status" value="1"/>
</dbReference>
<feature type="domain" description="ABC transporter" evidence="3">
    <location>
        <begin position="7"/>
        <end position="237"/>
    </location>
</feature>
<protein>
    <submittedName>
        <fullName evidence="4">p-loop containing nucleoside triphosphate hydrolase protein</fullName>
    </submittedName>
</protein>
<sequence>MSQLNNIKNNEVVVDVGGIDFDFGGPKILENINLKIQKGSRTLLVGPNGAGKSTLLRVIAGKHLIKGPAHVFGKRAFEDCPQGVTYLGTEWVANKSTRLGISVRELIKASGGDKYPERSEALIRLLDVDENWIMNQVSDGERRRVQIVLGLFIPWRLLLLDEVTTDLDVLVRSKLFRYLYNETIERDATIIYATHIFDGLGDWPTQIAHIRSGTIYEIHNIAPKSSETNTLAQRLANFPRLLEAIENSKNQLEEGKIIDSPLLQVIEGWLAKDFDERIERGDTRGHTRWDELSENMKVYGDRFYNYWK</sequence>
<dbReference type="GO" id="GO:0016887">
    <property type="term" value="F:ATP hydrolysis activity"/>
    <property type="evidence" value="ECO:0007669"/>
    <property type="project" value="InterPro"/>
</dbReference>
<dbReference type="SMART" id="SM00382">
    <property type="entry name" value="AAA"/>
    <property type="match status" value="1"/>
</dbReference>
<evidence type="ECO:0000256" key="1">
    <source>
        <dbReference type="ARBA" id="ARBA00022741"/>
    </source>
</evidence>
<name>A0A137P4S1_CONC2</name>
<keyword evidence="4" id="KW-0378">Hydrolase</keyword>
<evidence type="ECO:0000256" key="2">
    <source>
        <dbReference type="ARBA" id="ARBA00022840"/>
    </source>
</evidence>
<evidence type="ECO:0000313" key="5">
    <source>
        <dbReference type="Proteomes" id="UP000070444"/>
    </source>
</evidence>
<dbReference type="Gene3D" id="3.40.50.300">
    <property type="entry name" value="P-loop containing nucleotide triphosphate hydrolases"/>
    <property type="match status" value="1"/>
</dbReference>
<dbReference type="CDD" id="cd00267">
    <property type="entry name" value="ABC_ATPase"/>
    <property type="match status" value="1"/>
</dbReference>
<gene>
    <name evidence="4" type="ORF">CONCODRAFT_58732</name>
</gene>
<dbReference type="AlphaFoldDB" id="A0A137P4S1"/>
<evidence type="ECO:0000313" key="4">
    <source>
        <dbReference type="EMBL" id="KXN70017.1"/>
    </source>
</evidence>
<dbReference type="Proteomes" id="UP000070444">
    <property type="component" value="Unassembled WGS sequence"/>
</dbReference>
<dbReference type="EMBL" id="KQ964515">
    <property type="protein sequence ID" value="KXN70017.1"/>
    <property type="molecule type" value="Genomic_DNA"/>
</dbReference>
<dbReference type="STRING" id="796925.A0A137P4S1"/>
<keyword evidence="5" id="KW-1185">Reference proteome</keyword>
<dbReference type="SUPFAM" id="SSF52540">
    <property type="entry name" value="P-loop containing nucleoside triphosphate hydrolases"/>
    <property type="match status" value="1"/>
</dbReference>
<dbReference type="GO" id="GO:0005524">
    <property type="term" value="F:ATP binding"/>
    <property type="evidence" value="ECO:0007669"/>
    <property type="project" value="UniProtKB-KW"/>
</dbReference>
<dbReference type="InterPro" id="IPR027417">
    <property type="entry name" value="P-loop_NTPase"/>
</dbReference>